<feature type="region of interest" description="Disordered" evidence="1">
    <location>
        <begin position="1"/>
        <end position="86"/>
    </location>
</feature>
<proteinExistence type="predicted"/>
<organism evidence="2 3">
    <name type="scientific">Thermithiobacillus plumbiphilus</name>
    <dbReference type="NCBI Taxonomy" id="1729899"/>
    <lineage>
        <taxon>Bacteria</taxon>
        <taxon>Pseudomonadati</taxon>
        <taxon>Pseudomonadota</taxon>
        <taxon>Acidithiobacillia</taxon>
        <taxon>Acidithiobacillales</taxon>
        <taxon>Thermithiobacillaceae</taxon>
        <taxon>Thermithiobacillus</taxon>
    </lineage>
</organism>
<accession>A0ABU9D9U0</accession>
<reference evidence="2 3" key="1">
    <citation type="submission" date="2024-04" db="EMBL/GenBank/DDBJ databases">
        <authorList>
            <person name="Abashina T."/>
            <person name="Shaikin A."/>
        </authorList>
    </citation>
    <scope>NUCLEOTIDE SEQUENCE [LARGE SCALE GENOMIC DNA]</scope>
    <source>
        <strain evidence="2 3">AAFK</strain>
    </source>
</reference>
<sequence>MKNLEDKLAASIKPARPKSSPKAKSSDAEVSKAAGEHQSTASKPAEQQPAAERPASRQQSKEKPAAATPDLNGQTQPLHPKRVWPD</sequence>
<dbReference type="RefSeq" id="WP_341370789.1">
    <property type="nucleotide sequence ID" value="NZ_JBBPCO010000007.1"/>
</dbReference>
<dbReference type="EMBL" id="JBBPCO010000007">
    <property type="protein sequence ID" value="MEK8089731.1"/>
    <property type="molecule type" value="Genomic_DNA"/>
</dbReference>
<keyword evidence="3" id="KW-1185">Reference proteome</keyword>
<dbReference type="Proteomes" id="UP001446205">
    <property type="component" value="Unassembled WGS sequence"/>
</dbReference>
<evidence type="ECO:0000313" key="3">
    <source>
        <dbReference type="Proteomes" id="UP001446205"/>
    </source>
</evidence>
<name>A0ABU9D9U0_9PROT</name>
<feature type="compositionally biased region" description="Low complexity" evidence="1">
    <location>
        <begin position="44"/>
        <end position="53"/>
    </location>
</feature>
<gene>
    <name evidence="2" type="ORF">WOB96_08110</name>
</gene>
<protein>
    <submittedName>
        <fullName evidence="2">Uncharacterized protein</fullName>
    </submittedName>
</protein>
<evidence type="ECO:0000256" key="1">
    <source>
        <dbReference type="SAM" id="MobiDB-lite"/>
    </source>
</evidence>
<evidence type="ECO:0000313" key="2">
    <source>
        <dbReference type="EMBL" id="MEK8089731.1"/>
    </source>
</evidence>
<comment type="caution">
    <text evidence="2">The sequence shown here is derived from an EMBL/GenBank/DDBJ whole genome shotgun (WGS) entry which is preliminary data.</text>
</comment>